<protein>
    <submittedName>
        <fullName evidence="2">Uncharacterized protein</fullName>
    </submittedName>
</protein>
<sequence length="151" mass="16731">MGIRIIDANFIVKVAEHAWDEWNLAMATQDTNRGVNKVLRRQELCKAVKAVADDAPTIDPETLPVVLDLRKQLEQVTAERDAAVKELEEVTKSVDDLAEFVDSEIHPSVDYGLYLALRENVDAVAMFQHESEWRGPVAENATAGNGGQSDD</sequence>
<evidence type="ECO:0000313" key="3">
    <source>
        <dbReference type="Proteomes" id="UP000768567"/>
    </source>
</evidence>
<proteinExistence type="predicted"/>
<evidence type="ECO:0000256" key="1">
    <source>
        <dbReference type="SAM" id="Coils"/>
    </source>
</evidence>
<comment type="caution">
    <text evidence="2">The sequence shown here is derived from an EMBL/GenBank/DDBJ whole genome shotgun (WGS) entry which is preliminary data.</text>
</comment>
<evidence type="ECO:0000313" key="2">
    <source>
        <dbReference type="EMBL" id="MBE5037287.1"/>
    </source>
</evidence>
<dbReference type="RefSeq" id="WP_193500580.1">
    <property type="nucleotide sequence ID" value="NZ_JADCKC010000002.1"/>
</dbReference>
<feature type="coiled-coil region" evidence="1">
    <location>
        <begin position="66"/>
        <end position="93"/>
    </location>
</feature>
<keyword evidence="1" id="KW-0175">Coiled coil</keyword>
<reference evidence="2 3" key="1">
    <citation type="submission" date="2020-10" db="EMBL/GenBank/DDBJ databases">
        <title>ChiBAC.</title>
        <authorList>
            <person name="Zenner C."/>
            <person name="Hitch T.C.A."/>
            <person name="Clavel T."/>
        </authorList>
    </citation>
    <scope>NUCLEOTIDE SEQUENCE [LARGE SCALE GENOMIC DNA]</scope>
    <source>
        <strain evidence="2 3">DSM 109015</strain>
    </source>
</reference>
<accession>A0ABR9R2X8</accession>
<organism evidence="2 3">
    <name type="scientific">Gemmiger gallinarum</name>
    <dbReference type="NCBI Taxonomy" id="2779354"/>
    <lineage>
        <taxon>Bacteria</taxon>
        <taxon>Bacillati</taxon>
        <taxon>Bacillota</taxon>
        <taxon>Clostridia</taxon>
        <taxon>Eubacteriales</taxon>
        <taxon>Gemmiger</taxon>
    </lineage>
</organism>
<gene>
    <name evidence="2" type="ORF">INF35_05785</name>
</gene>
<name>A0ABR9R2X8_9FIRM</name>
<keyword evidence="3" id="KW-1185">Reference proteome</keyword>
<dbReference type="Proteomes" id="UP000768567">
    <property type="component" value="Unassembled WGS sequence"/>
</dbReference>
<dbReference type="EMBL" id="JADCKC010000002">
    <property type="protein sequence ID" value="MBE5037287.1"/>
    <property type="molecule type" value="Genomic_DNA"/>
</dbReference>